<accession>A0A7N0UAF3</accession>
<dbReference type="PANTHER" id="PTHR34570">
    <property type="entry name" value="OS03G0593100 PROTEIN"/>
    <property type="match status" value="1"/>
</dbReference>
<evidence type="ECO:0000313" key="2">
    <source>
        <dbReference type="EnsemblPlants" id="Kaladp0059s0154.1.v1.1.CDS.1"/>
    </source>
</evidence>
<feature type="coiled-coil region" evidence="1">
    <location>
        <begin position="15"/>
        <end position="48"/>
    </location>
</feature>
<dbReference type="AlphaFoldDB" id="A0A7N0UAF3"/>
<keyword evidence="1" id="KW-0175">Coiled coil</keyword>
<proteinExistence type="predicted"/>
<dbReference type="EnsemblPlants" id="Kaladp0059s0154.1.v1.1">
    <property type="protein sequence ID" value="Kaladp0059s0154.1.v1.1.CDS.1"/>
    <property type="gene ID" value="Kaladp0059s0154.v1.1"/>
</dbReference>
<evidence type="ECO:0000313" key="3">
    <source>
        <dbReference type="Proteomes" id="UP000594263"/>
    </source>
</evidence>
<dbReference type="PANTHER" id="PTHR34570:SF12">
    <property type="entry name" value="EXPRESSED PROTEIN"/>
    <property type="match status" value="1"/>
</dbReference>
<protein>
    <submittedName>
        <fullName evidence="2">Uncharacterized protein</fullName>
    </submittedName>
</protein>
<sequence length="122" mass="13466">MGDRTSDSASSSSSIALLQERFKQLQRAREVRKERELLKALAESAKGNHSVYHDLSGLSFSSEYPHSLLSAQNFAQNQRAENLQVNGAQKYANTLPYANAGMRATQMYGDDEGSDVDTSLHL</sequence>
<name>A0A7N0UAF3_KALFE</name>
<keyword evidence="3" id="KW-1185">Reference proteome</keyword>
<reference evidence="2" key="1">
    <citation type="submission" date="2021-01" db="UniProtKB">
        <authorList>
            <consortium name="EnsemblPlants"/>
        </authorList>
    </citation>
    <scope>IDENTIFICATION</scope>
</reference>
<evidence type="ECO:0000256" key="1">
    <source>
        <dbReference type="SAM" id="Coils"/>
    </source>
</evidence>
<organism evidence="2 3">
    <name type="scientific">Kalanchoe fedtschenkoi</name>
    <name type="common">Lavender scallops</name>
    <name type="synonym">South American air plant</name>
    <dbReference type="NCBI Taxonomy" id="63787"/>
    <lineage>
        <taxon>Eukaryota</taxon>
        <taxon>Viridiplantae</taxon>
        <taxon>Streptophyta</taxon>
        <taxon>Embryophyta</taxon>
        <taxon>Tracheophyta</taxon>
        <taxon>Spermatophyta</taxon>
        <taxon>Magnoliopsida</taxon>
        <taxon>eudicotyledons</taxon>
        <taxon>Gunneridae</taxon>
        <taxon>Pentapetalae</taxon>
        <taxon>Saxifragales</taxon>
        <taxon>Crassulaceae</taxon>
        <taxon>Kalanchoe</taxon>
    </lineage>
</organism>
<dbReference type="Proteomes" id="UP000594263">
    <property type="component" value="Unplaced"/>
</dbReference>
<dbReference type="Gramene" id="Kaladp0059s0154.1.v1.1">
    <property type="protein sequence ID" value="Kaladp0059s0154.1.v1.1.CDS.1"/>
    <property type="gene ID" value="Kaladp0059s0154.v1.1"/>
</dbReference>